<accession>A0A2T1E031</accession>
<dbReference type="InterPro" id="IPR012341">
    <property type="entry name" value="6hp_glycosidase-like_sf"/>
</dbReference>
<dbReference type="GO" id="GO:0005975">
    <property type="term" value="P:carbohydrate metabolic process"/>
    <property type="evidence" value="ECO:0007669"/>
    <property type="project" value="InterPro"/>
</dbReference>
<dbReference type="AlphaFoldDB" id="A0A2T1E031"/>
<sequence length="718" mass="80600">MPTKVVVNPDQIAISDGSSFLVTARDGSIDDQLPQGFFVRDTRLISYYEISLNRSPLKLLASSPLTHRVALYQFTNPVFRTVRGTVPYGQLMITVRRDVVGGLHEDIDITNHSSDRVEFQLMLAIRSDFADIFQVKSQQLLARGKTQTNWNDGKLMTEYHNESFYRGLITATEGSSSPPLYANGRLVFDVILEPGETWTACINHIALADGNILEPRHTSAEIDVTEAGRVLENFLDISTQLQTSNAAVAAIYRQAMMDMGALRIAFEENGKSYWMPAAGMPWFMAVFGRDSIIAGLQTMAVNAEFARGTLARLAHLQATEVDDWRDAQPGKILHEIRRGELAQLHEVPHTPYYGTIEATILWIVTLAETYRWNADRSLLDHCSLPLGRALTWIDQYGDFDGDGFVEYLTRSKDGLRNQGWKDSGDAIVYPDGSLVDPPIALCEVQGYVYDAWKRAAGIYDVLGNHDRAKALHQKADDLYERFNDRFWMEDEGFYCLGLDDKKQQIRAIASNPGHLLWSGIVPPERAKRLVARLFQPDLWCGWGIRTLSSKNPAYNPISYQLGSVWPHDNGFIAAGLKRYGYHAEANRIAEGIFAAASYFEAGRMPELFAGIERQAESFPVPYPDANIPQAWAAGSILFFIRTILGLEADASKRQLQVQPFLPAWLPDITLTNLVVGDATVALRFWREGEQTRWEVTHLDGELEVYANSDSDSSQFRTI</sequence>
<organism evidence="3 4">
    <name type="scientific">Stenomitos frigidus ULC18</name>
    <dbReference type="NCBI Taxonomy" id="2107698"/>
    <lineage>
        <taxon>Bacteria</taxon>
        <taxon>Bacillati</taxon>
        <taxon>Cyanobacteriota</taxon>
        <taxon>Cyanophyceae</taxon>
        <taxon>Leptolyngbyales</taxon>
        <taxon>Leptolyngbyaceae</taxon>
        <taxon>Stenomitos</taxon>
    </lineage>
</organism>
<dbReference type="InterPro" id="IPR032856">
    <property type="entry name" value="GDE_N_bis"/>
</dbReference>
<evidence type="ECO:0000313" key="3">
    <source>
        <dbReference type="EMBL" id="PSB26090.1"/>
    </source>
</evidence>
<reference evidence="4" key="1">
    <citation type="submission" date="2018-02" db="EMBL/GenBank/DDBJ databases">
        <authorList>
            <person name="Moore K."/>
            <person name="Momper L."/>
        </authorList>
    </citation>
    <scope>NUCLEOTIDE SEQUENCE [LARGE SCALE GENOMIC DNA]</scope>
    <source>
        <strain evidence="4">ULC18</strain>
    </source>
</reference>
<name>A0A2T1E031_9CYAN</name>
<keyword evidence="4" id="KW-1185">Reference proteome</keyword>
<dbReference type="InterPro" id="IPR008928">
    <property type="entry name" value="6-hairpin_glycosidase_sf"/>
</dbReference>
<evidence type="ECO:0000259" key="2">
    <source>
        <dbReference type="Pfam" id="PF22422"/>
    </source>
</evidence>
<gene>
    <name evidence="3" type="ORF">C7B82_20810</name>
</gene>
<dbReference type="RefSeq" id="WP_106258268.1">
    <property type="nucleotide sequence ID" value="NZ_CAWNSW010000110.1"/>
</dbReference>
<evidence type="ECO:0000313" key="4">
    <source>
        <dbReference type="Proteomes" id="UP000239576"/>
    </source>
</evidence>
<dbReference type="EMBL" id="PVWK01000115">
    <property type="protein sequence ID" value="PSB26090.1"/>
    <property type="molecule type" value="Genomic_DNA"/>
</dbReference>
<dbReference type="Proteomes" id="UP000239576">
    <property type="component" value="Unassembled WGS sequence"/>
</dbReference>
<dbReference type="Pfam" id="PF14742">
    <property type="entry name" value="GDE_N_bis"/>
    <property type="match status" value="1"/>
</dbReference>
<dbReference type="Gene3D" id="1.50.10.10">
    <property type="match status" value="1"/>
</dbReference>
<feature type="domain" description="Mannosylglycerate hydrolase MGH1-like glycoside hydrolase" evidence="2">
    <location>
        <begin position="441"/>
        <end position="597"/>
    </location>
</feature>
<evidence type="ECO:0000259" key="1">
    <source>
        <dbReference type="Pfam" id="PF14742"/>
    </source>
</evidence>
<protein>
    <submittedName>
        <fullName evidence="3">Amylo-alpha-1,6-glucosidase</fullName>
    </submittedName>
</protein>
<dbReference type="Pfam" id="PF22422">
    <property type="entry name" value="MGH1-like_GH"/>
    <property type="match status" value="1"/>
</dbReference>
<comment type="caution">
    <text evidence="3">The sequence shown here is derived from an EMBL/GenBank/DDBJ whole genome shotgun (WGS) entry which is preliminary data.</text>
</comment>
<reference evidence="3 4" key="2">
    <citation type="submission" date="2018-03" db="EMBL/GenBank/DDBJ databases">
        <title>The ancient ancestry and fast evolution of plastids.</title>
        <authorList>
            <person name="Moore K.R."/>
            <person name="Magnabosco C."/>
            <person name="Momper L."/>
            <person name="Gold D.A."/>
            <person name="Bosak T."/>
            <person name="Fournier G.P."/>
        </authorList>
    </citation>
    <scope>NUCLEOTIDE SEQUENCE [LARGE SCALE GENOMIC DNA]</scope>
    <source>
        <strain evidence="3 4">ULC18</strain>
    </source>
</reference>
<dbReference type="OrthoDB" id="9759959at2"/>
<dbReference type="SUPFAM" id="SSF48208">
    <property type="entry name" value="Six-hairpin glycosidases"/>
    <property type="match status" value="1"/>
</dbReference>
<proteinExistence type="predicted"/>
<feature type="domain" description="Putative glycogen debranching enzyme N-terminal" evidence="1">
    <location>
        <begin position="14"/>
        <end position="202"/>
    </location>
</feature>
<dbReference type="InterPro" id="IPR054491">
    <property type="entry name" value="MGH1-like_GH"/>
</dbReference>